<dbReference type="EMBL" id="KB908703">
    <property type="protein sequence ID" value="EOA84751.1"/>
    <property type="molecule type" value="Genomic_DNA"/>
</dbReference>
<feature type="compositionally biased region" description="Low complexity" evidence="1">
    <location>
        <begin position="489"/>
        <end position="502"/>
    </location>
</feature>
<reference evidence="2 3" key="1">
    <citation type="journal article" date="2012" name="PLoS Pathog.">
        <title>Diverse lifestyles and strategies of plant pathogenesis encoded in the genomes of eighteen Dothideomycetes fungi.</title>
        <authorList>
            <person name="Ohm R.A."/>
            <person name="Feau N."/>
            <person name="Henrissat B."/>
            <person name="Schoch C.L."/>
            <person name="Horwitz B.A."/>
            <person name="Barry K.W."/>
            <person name="Condon B.J."/>
            <person name="Copeland A.C."/>
            <person name="Dhillon B."/>
            <person name="Glaser F."/>
            <person name="Hesse C.N."/>
            <person name="Kosti I."/>
            <person name="LaButti K."/>
            <person name="Lindquist E.A."/>
            <person name="Lucas S."/>
            <person name="Salamov A.A."/>
            <person name="Bradshaw R.E."/>
            <person name="Ciuffetti L."/>
            <person name="Hamelin R.C."/>
            <person name="Kema G.H.J."/>
            <person name="Lawrence C."/>
            <person name="Scott J.A."/>
            <person name="Spatafora J.W."/>
            <person name="Turgeon B.G."/>
            <person name="de Wit P.J.G.M."/>
            <person name="Zhong S."/>
            <person name="Goodwin S.B."/>
            <person name="Grigoriev I.V."/>
        </authorList>
    </citation>
    <scope>NUCLEOTIDE SEQUENCE [LARGE SCALE GENOMIC DNA]</scope>
    <source>
        <strain evidence="3">28A</strain>
    </source>
</reference>
<feature type="compositionally biased region" description="Low complexity" evidence="1">
    <location>
        <begin position="514"/>
        <end position="525"/>
    </location>
</feature>
<proteinExistence type="predicted"/>
<dbReference type="Proteomes" id="UP000016935">
    <property type="component" value="Unassembled WGS sequence"/>
</dbReference>
<evidence type="ECO:0000256" key="1">
    <source>
        <dbReference type="SAM" id="MobiDB-lite"/>
    </source>
</evidence>
<feature type="region of interest" description="Disordered" evidence="1">
    <location>
        <begin position="1"/>
        <end position="473"/>
    </location>
</feature>
<feature type="compositionally biased region" description="Low complexity" evidence="1">
    <location>
        <begin position="421"/>
        <end position="440"/>
    </location>
</feature>
<keyword evidence="3" id="KW-1185">Reference proteome</keyword>
<dbReference type="eggNOG" id="ENOG502S83Y">
    <property type="taxonomic scope" value="Eukaryota"/>
</dbReference>
<sequence>MWSRLTGASAASQTNKDDDPRRRRSIDSTRSKRDRDRDPDTRSLVSSTSTRKPSSSRRDTAASSTASFRTALDDMAPRPRAPSGFAPNTDLHNNNSNNDDDRYDRRRDDRRSSYAESSASTMRDDRDRKKSKDKDRKTERRRSTRSERASSLSQSDGYRGDIVESPKSVQRSFSGQIGTDGFSQFPGQAGAPIMSGALPVGANGPPLPSSQQQSPSPQHPQYHRPDAMSSHVQSQFPGQDPAQYASGALPGGHPFGAAADYYNDQGQSVSQQPGVRPQPPSVIVGQDTPHLMAASAQPNPAADTGSGAAAEFYAQSTSAPSSSKPPRPSSSSMPGAFIEDTPAPQKPPRPASSSRPDKPSTFGSAATMAGGAALGYAMGHSSSSHEHSTTYHSSSNARPPSAYSSYSNNTPAAPASIYNMYGNGPNSSNSAANNGNYPPSYGEGTHGVEGTPPPKPPRPSKPEKSSSGSNTGLYAAGAAGLAAYGLHQHNSHTHSNSQSQTHSHTHSHAHSHAQSHASSHNHSTSGAPNGHHQNGIASSSYVSGGMAQHHQHTGPVSRFVDWWKDYEDVQKMEEYTEYIGVCKGCFDPRSSVLDAPRKHHYYKRRSSEYMRPSGGIEKSSRYNLKEKKSQSSISGEDRRKTSNSRVECGPR</sequence>
<evidence type="ECO:0000313" key="2">
    <source>
        <dbReference type="EMBL" id="EOA84751.1"/>
    </source>
</evidence>
<feature type="compositionally biased region" description="Low complexity" evidence="1">
    <location>
        <begin position="209"/>
        <end position="220"/>
    </location>
</feature>
<name>R0IIJ1_EXST2</name>
<feature type="compositionally biased region" description="Polar residues" evidence="1">
    <location>
        <begin position="396"/>
        <end position="411"/>
    </location>
</feature>
<feature type="compositionally biased region" description="Low complexity" evidence="1">
    <location>
        <begin position="61"/>
        <end position="70"/>
    </location>
</feature>
<feature type="compositionally biased region" description="Basic residues" evidence="1">
    <location>
        <begin position="503"/>
        <end position="513"/>
    </location>
</feature>
<dbReference type="RefSeq" id="XP_008027078.1">
    <property type="nucleotide sequence ID" value="XM_008028887.1"/>
</dbReference>
<dbReference type="AlphaFoldDB" id="R0IIJ1"/>
<dbReference type="GeneID" id="19404737"/>
<feature type="compositionally biased region" description="Basic and acidic residues" evidence="1">
    <location>
        <begin position="122"/>
        <end position="138"/>
    </location>
</feature>
<feature type="compositionally biased region" description="Basic and acidic residues" evidence="1">
    <location>
        <begin position="99"/>
        <end position="113"/>
    </location>
</feature>
<dbReference type="OrthoDB" id="5365701at2759"/>
<feature type="compositionally biased region" description="Basic and acidic residues" evidence="1">
    <location>
        <begin position="618"/>
        <end position="640"/>
    </location>
</feature>
<evidence type="ECO:0000313" key="3">
    <source>
        <dbReference type="Proteomes" id="UP000016935"/>
    </source>
</evidence>
<feature type="region of interest" description="Disordered" evidence="1">
    <location>
        <begin position="604"/>
        <end position="651"/>
    </location>
</feature>
<feature type="compositionally biased region" description="Polar residues" evidence="1">
    <location>
        <begin position="531"/>
        <end position="542"/>
    </location>
</feature>
<feature type="compositionally biased region" description="Low complexity" evidence="1">
    <location>
        <begin position="42"/>
        <end position="53"/>
    </location>
</feature>
<feature type="compositionally biased region" description="Polar residues" evidence="1">
    <location>
        <begin position="167"/>
        <end position="186"/>
    </location>
</feature>
<dbReference type="STRING" id="671987.R0IIJ1"/>
<protein>
    <submittedName>
        <fullName evidence="2">Uncharacterized protein</fullName>
    </submittedName>
</protein>
<dbReference type="HOGENOM" id="CLU_421015_0_0_1"/>
<feature type="region of interest" description="Disordered" evidence="1">
    <location>
        <begin position="489"/>
        <end position="553"/>
    </location>
</feature>
<organism evidence="2 3">
    <name type="scientific">Exserohilum turcicum (strain 28A)</name>
    <name type="common">Northern leaf blight fungus</name>
    <name type="synonym">Setosphaeria turcica</name>
    <dbReference type="NCBI Taxonomy" id="671987"/>
    <lineage>
        <taxon>Eukaryota</taxon>
        <taxon>Fungi</taxon>
        <taxon>Dikarya</taxon>
        <taxon>Ascomycota</taxon>
        <taxon>Pezizomycotina</taxon>
        <taxon>Dothideomycetes</taxon>
        <taxon>Pleosporomycetidae</taxon>
        <taxon>Pleosporales</taxon>
        <taxon>Pleosporineae</taxon>
        <taxon>Pleosporaceae</taxon>
        <taxon>Exserohilum</taxon>
    </lineage>
</organism>
<reference evidence="2 3" key="2">
    <citation type="journal article" date="2013" name="PLoS Genet.">
        <title>Comparative genome structure, secondary metabolite, and effector coding capacity across Cochliobolus pathogens.</title>
        <authorList>
            <person name="Condon B.J."/>
            <person name="Leng Y."/>
            <person name="Wu D."/>
            <person name="Bushley K.E."/>
            <person name="Ohm R.A."/>
            <person name="Otillar R."/>
            <person name="Martin J."/>
            <person name="Schackwitz W."/>
            <person name="Grimwood J."/>
            <person name="MohdZainudin N."/>
            <person name="Xue C."/>
            <person name="Wang R."/>
            <person name="Manning V.A."/>
            <person name="Dhillon B."/>
            <person name="Tu Z.J."/>
            <person name="Steffenson B.J."/>
            <person name="Salamov A."/>
            <person name="Sun H."/>
            <person name="Lowry S."/>
            <person name="LaButti K."/>
            <person name="Han J."/>
            <person name="Copeland A."/>
            <person name="Lindquist E."/>
            <person name="Barry K."/>
            <person name="Schmutz J."/>
            <person name="Baker S.E."/>
            <person name="Ciuffetti L.M."/>
            <person name="Grigoriev I.V."/>
            <person name="Zhong S."/>
            <person name="Turgeon B.G."/>
        </authorList>
    </citation>
    <scope>NUCLEOTIDE SEQUENCE [LARGE SCALE GENOMIC DNA]</scope>
    <source>
        <strain evidence="3">28A</strain>
    </source>
</reference>
<feature type="compositionally biased region" description="Basic and acidic residues" evidence="1">
    <location>
        <begin position="15"/>
        <end position="41"/>
    </location>
</feature>
<accession>R0IIJ1</accession>
<gene>
    <name evidence="2" type="ORF">SETTUDRAFT_41985</name>
</gene>
<feature type="compositionally biased region" description="Polar residues" evidence="1">
    <location>
        <begin position="264"/>
        <end position="273"/>
    </location>
</feature>
<feature type="compositionally biased region" description="Low complexity" evidence="1">
    <location>
        <begin position="363"/>
        <end position="382"/>
    </location>
</feature>